<evidence type="ECO:0000256" key="4">
    <source>
        <dbReference type="SAM" id="Phobius"/>
    </source>
</evidence>
<reference evidence="6 7" key="1">
    <citation type="submission" date="2019-02" db="EMBL/GenBank/DDBJ databases">
        <title>Genomic Encyclopedia of Type Strains, Phase IV (KMG-IV): sequencing the most valuable type-strain genomes for metagenomic binning, comparative biology and taxonomic classification.</title>
        <authorList>
            <person name="Goeker M."/>
        </authorList>
    </citation>
    <scope>NUCLEOTIDE SEQUENCE [LARGE SCALE GENOMIC DNA]</scope>
    <source>
        <strain evidence="6 7">DSM 21223</strain>
    </source>
</reference>
<keyword evidence="7" id="KW-1185">Reference proteome</keyword>
<feature type="domain" description="Glycine zipper 2TM" evidence="5">
    <location>
        <begin position="143"/>
        <end position="184"/>
    </location>
</feature>
<dbReference type="PANTHER" id="PTHR35603:SF2">
    <property type="entry name" value="OUTER MEMBRANE LIPOPROTEIN"/>
    <property type="match status" value="1"/>
</dbReference>
<evidence type="ECO:0000313" key="6">
    <source>
        <dbReference type="EMBL" id="RZT90073.1"/>
    </source>
</evidence>
<dbReference type="Proteomes" id="UP000292136">
    <property type="component" value="Unassembled WGS sequence"/>
</dbReference>
<accession>A0ABY0IR67</accession>
<feature type="region of interest" description="Disordered" evidence="3">
    <location>
        <begin position="204"/>
        <end position="232"/>
    </location>
</feature>
<keyword evidence="2 4" id="KW-0472">Membrane</keyword>
<dbReference type="RefSeq" id="WP_130458638.1">
    <property type="nucleotide sequence ID" value="NZ_SHKM01000001.1"/>
</dbReference>
<evidence type="ECO:0000259" key="5">
    <source>
        <dbReference type="Pfam" id="PF05433"/>
    </source>
</evidence>
<dbReference type="PANTHER" id="PTHR35603">
    <property type="match status" value="1"/>
</dbReference>
<keyword evidence="4" id="KW-1133">Transmembrane helix</keyword>
<name>A0ABY0IR67_9RHOO</name>
<dbReference type="Pfam" id="PF05433">
    <property type="entry name" value="Rick_17kDa_Anti"/>
    <property type="match status" value="1"/>
</dbReference>
<feature type="region of interest" description="Disordered" evidence="3">
    <location>
        <begin position="34"/>
        <end position="98"/>
    </location>
</feature>
<comment type="caution">
    <text evidence="6">The sequence shown here is derived from an EMBL/GenBank/DDBJ whole genome shotgun (WGS) entry which is preliminary data.</text>
</comment>
<organism evidence="6 7">
    <name type="scientific">Azospira oryzae</name>
    <dbReference type="NCBI Taxonomy" id="146939"/>
    <lineage>
        <taxon>Bacteria</taxon>
        <taxon>Pseudomonadati</taxon>
        <taxon>Pseudomonadota</taxon>
        <taxon>Betaproteobacteria</taxon>
        <taxon>Rhodocyclales</taxon>
        <taxon>Rhodocyclaceae</taxon>
        <taxon>Azospira</taxon>
    </lineage>
</organism>
<evidence type="ECO:0000256" key="2">
    <source>
        <dbReference type="ARBA" id="ARBA00023136"/>
    </source>
</evidence>
<dbReference type="InterPro" id="IPR008816">
    <property type="entry name" value="Gly_zipper_2TM_dom"/>
</dbReference>
<proteinExistence type="predicted"/>
<evidence type="ECO:0000313" key="7">
    <source>
        <dbReference type="Proteomes" id="UP000292136"/>
    </source>
</evidence>
<keyword evidence="4" id="KW-0812">Transmembrane</keyword>
<feature type="transmembrane region" description="Helical" evidence="4">
    <location>
        <begin position="12"/>
        <end position="32"/>
    </location>
</feature>
<dbReference type="EMBL" id="SHKM01000001">
    <property type="protein sequence ID" value="RZT90073.1"/>
    <property type="molecule type" value="Genomic_DNA"/>
</dbReference>
<sequence length="232" mass="23034">MEVKTLHPLIKIAAVSVTALSLAGVGVLTGILPAPGQNKPAETPSATMAAAEPAPATIAAPATATPPAEAAPPAAAKTAPPVAASKPKESVKRAKPVTKEQPAAATVAQGEAVPAKAAAPVCKDCGVIESIMEVKKPGEGTGLGAVAGGVLGGLLGNQVGGGKGRTAMAVLGAAGGAYAGHQVEKNARSNMEYQITVRFDDGTTQRFTEANPPAWRQGDRVKVSDGILRSAD</sequence>
<evidence type="ECO:0000256" key="1">
    <source>
        <dbReference type="ARBA" id="ARBA00004370"/>
    </source>
</evidence>
<comment type="subcellular location">
    <subcellularLocation>
        <location evidence="1">Membrane</location>
    </subcellularLocation>
</comment>
<protein>
    <submittedName>
        <fullName evidence="6">Glycine zipper 2TM protein</fullName>
    </submittedName>
</protein>
<dbReference type="InterPro" id="IPR051407">
    <property type="entry name" value="Bact_OM_lipoprot/Surf_antigen"/>
</dbReference>
<feature type="compositionally biased region" description="Low complexity" evidence="3">
    <location>
        <begin position="40"/>
        <end position="84"/>
    </location>
</feature>
<evidence type="ECO:0000256" key="3">
    <source>
        <dbReference type="SAM" id="MobiDB-lite"/>
    </source>
</evidence>
<gene>
    <name evidence="6" type="ORF">EV678_0884</name>
</gene>